<dbReference type="OrthoDB" id="664884at2"/>
<name>I4B1Z4_TURPD</name>
<reference evidence="1 2" key="1">
    <citation type="submission" date="2012-06" db="EMBL/GenBank/DDBJ databases">
        <title>The complete chromosome of genome of Turneriella parva DSM 21527.</title>
        <authorList>
            <consortium name="US DOE Joint Genome Institute (JGI-PGF)"/>
            <person name="Lucas S."/>
            <person name="Han J."/>
            <person name="Lapidus A."/>
            <person name="Bruce D."/>
            <person name="Goodwin L."/>
            <person name="Pitluck S."/>
            <person name="Peters L."/>
            <person name="Kyrpides N."/>
            <person name="Mavromatis K."/>
            <person name="Ivanova N."/>
            <person name="Mikhailova N."/>
            <person name="Chertkov O."/>
            <person name="Detter J.C."/>
            <person name="Tapia R."/>
            <person name="Han C."/>
            <person name="Land M."/>
            <person name="Hauser L."/>
            <person name="Markowitz V."/>
            <person name="Cheng J.-F."/>
            <person name="Hugenholtz P."/>
            <person name="Woyke T."/>
            <person name="Wu D."/>
            <person name="Gronow S."/>
            <person name="Wellnitz S."/>
            <person name="Brambilla E."/>
            <person name="Klenk H.-P."/>
            <person name="Eisen J.A."/>
        </authorList>
    </citation>
    <scope>NUCLEOTIDE SEQUENCE [LARGE SCALE GENOMIC DNA]</scope>
    <source>
        <strain evidence="2">ATCC BAA-1111 / DSM 21527 / NCTC 11395 / H</strain>
    </source>
</reference>
<sequence length="121" mass="13362">MGRIVQRVKIQSFVNKDEKVEVDALVDMGASIMALPSKYKNIFKSTELYDAESVTAAWFVPVKIGAGFIVQVADFRPTSADIAFIDGLDEPLIGYTLLEAIPVAVDMLGHRLVPVKYLDMK</sequence>
<protein>
    <recommendedName>
        <fullName evidence="3">Clan AA aspartic protease, AF_0612 family</fullName>
    </recommendedName>
</protein>
<dbReference type="EMBL" id="CP002959">
    <property type="protein sequence ID" value="AFM11301.1"/>
    <property type="molecule type" value="Genomic_DNA"/>
</dbReference>
<dbReference type="RefSeq" id="WP_014801819.1">
    <property type="nucleotide sequence ID" value="NC_018020.1"/>
</dbReference>
<evidence type="ECO:0008006" key="3">
    <source>
        <dbReference type="Google" id="ProtNLM"/>
    </source>
</evidence>
<accession>I4B1Z4</accession>
<organism evidence="1 2">
    <name type="scientific">Turneriella parva (strain ATCC BAA-1111 / DSM 21527 / NCTC 11395 / H)</name>
    <name type="common">Leptospira parva</name>
    <dbReference type="NCBI Taxonomy" id="869212"/>
    <lineage>
        <taxon>Bacteria</taxon>
        <taxon>Pseudomonadati</taxon>
        <taxon>Spirochaetota</taxon>
        <taxon>Spirochaetia</taxon>
        <taxon>Leptospirales</taxon>
        <taxon>Leptospiraceae</taxon>
        <taxon>Turneriella</taxon>
    </lineage>
</organism>
<dbReference type="STRING" id="869212.Turpa_0649"/>
<dbReference type="KEGG" id="tpx:Turpa_0649"/>
<dbReference type="AlphaFoldDB" id="I4B1Z4"/>
<gene>
    <name evidence="1" type="ordered locus">Turpa_0649</name>
</gene>
<keyword evidence="2" id="KW-1185">Reference proteome</keyword>
<proteinExistence type="predicted"/>
<dbReference type="HOGENOM" id="CLU_2037061_0_0_12"/>
<dbReference type="Proteomes" id="UP000006048">
    <property type="component" value="Chromosome"/>
</dbReference>
<evidence type="ECO:0000313" key="2">
    <source>
        <dbReference type="Proteomes" id="UP000006048"/>
    </source>
</evidence>
<evidence type="ECO:0000313" key="1">
    <source>
        <dbReference type="EMBL" id="AFM11301.1"/>
    </source>
</evidence>